<dbReference type="PROSITE" id="PS50943">
    <property type="entry name" value="HTH_CROC1"/>
    <property type="match status" value="1"/>
</dbReference>
<sequence length="67" mass="7742">MRTKSKVAYLRRVRFLTQKEVAAELEMSQQYYCKLEKNPDDFSLGLAKKLKIILGVDHIDDLVGDVI</sequence>
<dbReference type="GO" id="GO:0003677">
    <property type="term" value="F:DNA binding"/>
    <property type="evidence" value="ECO:0007669"/>
    <property type="project" value="UniProtKB-KW"/>
</dbReference>
<comment type="caution">
    <text evidence="2">The sequence shown here is derived from an EMBL/GenBank/DDBJ whole genome shotgun (WGS) entry which is preliminary data.</text>
</comment>
<proteinExistence type="predicted"/>
<reference evidence="2 3" key="1">
    <citation type="submission" date="2023-07" db="EMBL/GenBank/DDBJ databases">
        <title>Sorghum-associated microbial communities from plants grown in Nebraska, USA.</title>
        <authorList>
            <person name="Schachtman D."/>
        </authorList>
    </citation>
    <scope>NUCLEOTIDE SEQUENCE [LARGE SCALE GENOMIC DNA]</scope>
    <source>
        <strain evidence="2 3">CC258</strain>
    </source>
</reference>
<dbReference type="CDD" id="cd00093">
    <property type="entry name" value="HTH_XRE"/>
    <property type="match status" value="1"/>
</dbReference>
<name>A0ABU1P6V7_9BACL</name>
<dbReference type="InterPro" id="IPR010982">
    <property type="entry name" value="Lambda_DNA-bd_dom_sf"/>
</dbReference>
<dbReference type="Proteomes" id="UP001267290">
    <property type="component" value="Unassembled WGS sequence"/>
</dbReference>
<keyword evidence="3" id="KW-1185">Reference proteome</keyword>
<dbReference type="InterPro" id="IPR001387">
    <property type="entry name" value="Cro/C1-type_HTH"/>
</dbReference>
<dbReference type="Pfam" id="PF01381">
    <property type="entry name" value="HTH_3"/>
    <property type="match status" value="1"/>
</dbReference>
<dbReference type="EMBL" id="JAVDSB010000030">
    <property type="protein sequence ID" value="MDR6555496.1"/>
    <property type="molecule type" value="Genomic_DNA"/>
</dbReference>
<organism evidence="2 3">
    <name type="scientific">Paenibacillus qinlingensis</name>
    <dbReference type="NCBI Taxonomy" id="1837343"/>
    <lineage>
        <taxon>Bacteria</taxon>
        <taxon>Bacillati</taxon>
        <taxon>Bacillota</taxon>
        <taxon>Bacilli</taxon>
        <taxon>Bacillales</taxon>
        <taxon>Paenibacillaceae</taxon>
        <taxon>Paenibacillus</taxon>
    </lineage>
</organism>
<accession>A0ABU1P6V7</accession>
<dbReference type="Gene3D" id="1.10.260.40">
    <property type="entry name" value="lambda repressor-like DNA-binding domains"/>
    <property type="match status" value="1"/>
</dbReference>
<evidence type="ECO:0000313" key="3">
    <source>
        <dbReference type="Proteomes" id="UP001267290"/>
    </source>
</evidence>
<keyword evidence="2" id="KW-0238">DNA-binding</keyword>
<feature type="domain" description="HTH cro/C1-type" evidence="1">
    <location>
        <begin position="7"/>
        <end position="62"/>
    </location>
</feature>
<dbReference type="SUPFAM" id="SSF47413">
    <property type="entry name" value="lambda repressor-like DNA-binding domains"/>
    <property type="match status" value="1"/>
</dbReference>
<evidence type="ECO:0000259" key="1">
    <source>
        <dbReference type="PROSITE" id="PS50943"/>
    </source>
</evidence>
<protein>
    <submittedName>
        <fullName evidence="2">DNA-binding XRE family transcriptional regulator</fullName>
    </submittedName>
</protein>
<gene>
    <name evidence="2" type="ORF">J2736_006758</name>
</gene>
<evidence type="ECO:0000313" key="2">
    <source>
        <dbReference type="EMBL" id="MDR6555496.1"/>
    </source>
</evidence>
<dbReference type="RefSeq" id="WP_310502813.1">
    <property type="nucleotide sequence ID" value="NZ_JAVDSB010000030.1"/>
</dbReference>